<proteinExistence type="predicted"/>
<comment type="caution">
    <text evidence="3">The sequence shown here is derived from an EMBL/GenBank/DDBJ whole genome shotgun (WGS) entry which is preliminary data.</text>
</comment>
<dbReference type="EMBL" id="JACWMY010000015">
    <property type="protein sequence ID" value="MBD1366940.1"/>
    <property type="molecule type" value="Genomic_DNA"/>
</dbReference>
<evidence type="ECO:0000256" key="1">
    <source>
        <dbReference type="SAM" id="SignalP"/>
    </source>
</evidence>
<sequence>MMKNVQQNSRRWAGMVGMMCLLAVSLSSCLKNSTTVQPPIALLSVINASPDAPTLDFYLNDNKANAYSFGFGNGLDYVSAYTGKRTATFTTAGTKTVYKADTITLNENRYYSLFLANTLGHEEFVVLNDTITRPAESKASIRFINLSPDAPAADLVIKDGATLVSNKSFKGFSGFVPIAATAKYTLEIRQAGTATVLATLTNVTLNNGSLYTVWLQGIAATGTPDAKKLAGKIQTNVYYY</sequence>
<evidence type="ECO:0000313" key="4">
    <source>
        <dbReference type="Proteomes" id="UP000606600"/>
    </source>
</evidence>
<evidence type="ECO:0000313" key="3">
    <source>
        <dbReference type="EMBL" id="MBD1366940.1"/>
    </source>
</evidence>
<feature type="signal peptide" evidence="1">
    <location>
        <begin position="1"/>
        <end position="30"/>
    </location>
</feature>
<feature type="domain" description="DUF4397" evidence="2">
    <location>
        <begin position="41"/>
        <end position="155"/>
    </location>
</feature>
<gene>
    <name evidence="3" type="ORF">IDJ77_24225</name>
</gene>
<dbReference type="Proteomes" id="UP000606600">
    <property type="component" value="Unassembled WGS sequence"/>
</dbReference>
<evidence type="ECO:0000259" key="2">
    <source>
        <dbReference type="Pfam" id="PF14344"/>
    </source>
</evidence>
<keyword evidence="4" id="KW-1185">Reference proteome</keyword>
<reference evidence="3 4" key="1">
    <citation type="submission" date="2020-09" db="EMBL/GenBank/DDBJ databases">
        <title>Novel species of Mucilaginibacter isolated from a glacier on the Tibetan Plateau.</title>
        <authorList>
            <person name="Liu Q."/>
            <person name="Xin Y.-H."/>
        </authorList>
    </citation>
    <scope>NUCLEOTIDE SEQUENCE [LARGE SCALE GENOMIC DNA]</scope>
    <source>
        <strain evidence="3 4">ZT4R22</strain>
    </source>
</reference>
<dbReference type="RefSeq" id="WP_191191572.1">
    <property type="nucleotide sequence ID" value="NZ_JACWMY010000015.1"/>
</dbReference>
<keyword evidence="1" id="KW-0732">Signal</keyword>
<dbReference type="InterPro" id="IPR025510">
    <property type="entry name" value="DUF4397"/>
</dbReference>
<dbReference type="Pfam" id="PF14344">
    <property type="entry name" value="DUF4397"/>
    <property type="match status" value="1"/>
</dbReference>
<dbReference type="PROSITE" id="PS51257">
    <property type="entry name" value="PROKAR_LIPOPROTEIN"/>
    <property type="match status" value="1"/>
</dbReference>
<feature type="chain" id="PRO_5045125088" evidence="1">
    <location>
        <begin position="31"/>
        <end position="240"/>
    </location>
</feature>
<name>A0ABR7WXB2_9SPHI</name>
<accession>A0ABR7WXB2</accession>
<protein>
    <submittedName>
        <fullName evidence="3">DUF4397 domain-containing protein</fullName>
    </submittedName>
</protein>
<organism evidence="3 4">
    <name type="scientific">Mucilaginibacter pankratovii</name>
    <dbReference type="NCBI Taxonomy" id="2772110"/>
    <lineage>
        <taxon>Bacteria</taxon>
        <taxon>Pseudomonadati</taxon>
        <taxon>Bacteroidota</taxon>
        <taxon>Sphingobacteriia</taxon>
        <taxon>Sphingobacteriales</taxon>
        <taxon>Sphingobacteriaceae</taxon>
        <taxon>Mucilaginibacter</taxon>
    </lineage>
</organism>